<feature type="active site" description="Nucleophile" evidence="1">
    <location>
        <position position="188"/>
    </location>
</feature>
<accession>A0A229NZH3</accession>
<dbReference type="InterPro" id="IPR039069">
    <property type="entry name" value="CE7"/>
</dbReference>
<evidence type="ECO:0000313" key="5">
    <source>
        <dbReference type="Proteomes" id="UP000215145"/>
    </source>
</evidence>
<dbReference type="GO" id="GO:0005976">
    <property type="term" value="P:polysaccharide metabolic process"/>
    <property type="evidence" value="ECO:0007669"/>
    <property type="project" value="TreeGrafter"/>
</dbReference>
<dbReference type="Pfam" id="PF05448">
    <property type="entry name" value="AXE1"/>
    <property type="match status" value="1"/>
</dbReference>
<dbReference type="OrthoDB" id="9770528at2"/>
<dbReference type="EMBL" id="NMUQ01000002">
    <property type="protein sequence ID" value="OXM15161.1"/>
    <property type="molecule type" value="Genomic_DNA"/>
</dbReference>
<keyword evidence="5" id="KW-1185">Reference proteome</keyword>
<feature type="active site" description="Charge relay system" evidence="1">
    <location>
        <position position="280"/>
    </location>
</feature>
<feature type="active site" description="Charge relay system" evidence="1">
    <location>
        <position position="309"/>
    </location>
</feature>
<evidence type="ECO:0000313" key="4">
    <source>
        <dbReference type="EMBL" id="OXM15161.1"/>
    </source>
</evidence>
<protein>
    <submittedName>
        <fullName evidence="4">Acetylesterase</fullName>
    </submittedName>
</protein>
<proteinExistence type="predicted"/>
<sequence>MNYLERRKMELQLYMPPLTIEKEKAESFWLPRLKQTWEKPLYDEREVVEEELFPGADVYRISYEGFDDTPVKGWFMVPREAAKESRQVPCIIVYPGYTEGAGYPEQHAQWLLLGYAVLAVDVRGQGGDTGNRLLSAHGQSKGWISQNLLENPERSYYMAMFIDSLKALQAAGRQPEVDNSRLIPCGGSQGGGLALAVASLCGLAGYEEIGLAAVLADIPNLCHIDQAVFSSTGSLTEVGQLASRHPEQLPQLLEHLACFDNMNLACRITAPVLVSVGWKDTVCPPETVYAAFNRIHARKEIRDYPFLGHEVSGAHNREKLRFALEHAGR</sequence>
<gene>
    <name evidence="4" type="ORF">CGZ75_18680</name>
</gene>
<dbReference type="SUPFAM" id="SSF53474">
    <property type="entry name" value="alpha/beta-Hydrolases"/>
    <property type="match status" value="1"/>
</dbReference>
<evidence type="ECO:0000259" key="3">
    <source>
        <dbReference type="Pfam" id="PF05448"/>
    </source>
</evidence>
<organism evidence="4 5">
    <name type="scientific">Paenibacillus herberti</name>
    <dbReference type="NCBI Taxonomy" id="1619309"/>
    <lineage>
        <taxon>Bacteria</taxon>
        <taxon>Bacillati</taxon>
        <taxon>Bacillota</taxon>
        <taxon>Bacilli</taxon>
        <taxon>Bacillales</taxon>
        <taxon>Paenibacillaceae</taxon>
        <taxon>Paenibacillus</taxon>
    </lineage>
</organism>
<dbReference type="PANTHER" id="PTHR40111">
    <property type="entry name" value="CEPHALOSPORIN-C DEACETYLASE"/>
    <property type="match status" value="1"/>
</dbReference>
<dbReference type="PANTHER" id="PTHR40111:SF1">
    <property type="entry name" value="CEPHALOSPORIN-C DEACETYLASE"/>
    <property type="match status" value="1"/>
</dbReference>
<dbReference type="GO" id="GO:0052689">
    <property type="term" value="F:carboxylic ester hydrolase activity"/>
    <property type="evidence" value="ECO:0007669"/>
    <property type="project" value="TreeGrafter"/>
</dbReference>
<comment type="caution">
    <text evidence="4">The sequence shown here is derived from an EMBL/GenBank/DDBJ whole genome shotgun (WGS) entry which is preliminary data.</text>
</comment>
<name>A0A229NZH3_9BACL</name>
<dbReference type="Gene3D" id="3.40.50.1820">
    <property type="entry name" value="alpha/beta hydrolase"/>
    <property type="match status" value="1"/>
</dbReference>
<dbReference type="Proteomes" id="UP000215145">
    <property type="component" value="Unassembled WGS sequence"/>
</dbReference>
<reference evidence="4 5" key="1">
    <citation type="submission" date="2017-07" db="EMBL/GenBank/DDBJ databases">
        <title>Paenibacillus herberti R33 genome sequencing and assembly.</title>
        <authorList>
            <person name="Su W."/>
        </authorList>
    </citation>
    <scope>NUCLEOTIDE SEQUENCE [LARGE SCALE GENOMIC DNA]</scope>
    <source>
        <strain evidence="4 5">R33</strain>
    </source>
</reference>
<dbReference type="AlphaFoldDB" id="A0A229NZH3"/>
<dbReference type="InterPro" id="IPR029058">
    <property type="entry name" value="AB_hydrolase_fold"/>
</dbReference>
<feature type="binding site" evidence="2">
    <location>
        <position position="97"/>
    </location>
    <ligand>
        <name>substrate</name>
    </ligand>
</feature>
<dbReference type="InterPro" id="IPR008391">
    <property type="entry name" value="AXE1_dom"/>
</dbReference>
<evidence type="ECO:0000256" key="1">
    <source>
        <dbReference type="PIRSR" id="PIRSR639069-1"/>
    </source>
</evidence>
<feature type="domain" description="Acetyl xylan esterase" evidence="3">
    <location>
        <begin position="10"/>
        <end position="323"/>
    </location>
</feature>
<evidence type="ECO:0000256" key="2">
    <source>
        <dbReference type="PIRSR" id="PIRSR639069-2"/>
    </source>
</evidence>